<sequence>MSEGFAPCRTLISAPSFSIGSELSFKAVKLMLRLGKFVFLGSLRSEAPCEPDPSVVIFPNLRKQLNAYILSILRFSKKCISTGFLGKDIRILSHSRCEENNGFFHTGRFGFRFNRGSPVDKNIEYI</sequence>
<evidence type="ECO:0000313" key="1">
    <source>
        <dbReference type="EMBL" id="CAI9690977.1"/>
    </source>
</evidence>
<proteinExistence type="predicted"/>
<evidence type="ECO:0000313" key="2">
    <source>
        <dbReference type="Proteomes" id="UP001162501"/>
    </source>
</evidence>
<dbReference type="EMBL" id="OX596085">
    <property type="protein sequence ID" value="CAI9690977.1"/>
    <property type="molecule type" value="Genomic_DNA"/>
</dbReference>
<accession>A0ACB0DRV6</accession>
<reference evidence="1" key="1">
    <citation type="submission" date="2023-05" db="EMBL/GenBank/DDBJ databases">
        <authorList>
            <consortium name="ELIXIR-Norway"/>
        </authorList>
    </citation>
    <scope>NUCLEOTIDE SEQUENCE</scope>
</reference>
<gene>
    <name evidence="1" type="ORF">MRATA1EN3_LOCUS2190</name>
</gene>
<name>A0ACB0DRV6_RANTA</name>
<organism evidence="1 2">
    <name type="scientific">Rangifer tarandus platyrhynchus</name>
    <name type="common">Svalbard reindeer</name>
    <dbReference type="NCBI Taxonomy" id="3082113"/>
    <lineage>
        <taxon>Eukaryota</taxon>
        <taxon>Metazoa</taxon>
        <taxon>Chordata</taxon>
        <taxon>Craniata</taxon>
        <taxon>Vertebrata</taxon>
        <taxon>Euteleostomi</taxon>
        <taxon>Mammalia</taxon>
        <taxon>Eutheria</taxon>
        <taxon>Laurasiatheria</taxon>
        <taxon>Artiodactyla</taxon>
        <taxon>Ruminantia</taxon>
        <taxon>Pecora</taxon>
        <taxon>Cervidae</taxon>
        <taxon>Odocoileinae</taxon>
        <taxon>Rangifer</taxon>
    </lineage>
</organism>
<protein>
    <submittedName>
        <fullName evidence="1">Uncharacterized protein</fullName>
    </submittedName>
</protein>
<dbReference type="Proteomes" id="UP001162501">
    <property type="component" value="Chromosome 1"/>
</dbReference>